<feature type="compositionally biased region" description="Low complexity" evidence="1">
    <location>
        <begin position="24"/>
        <end position="42"/>
    </location>
</feature>
<reference evidence="2" key="1">
    <citation type="journal article" date="2023" name="Mol. Phylogenet. Evol.">
        <title>Genome-scale phylogeny and comparative genomics of the fungal order Sordariales.</title>
        <authorList>
            <person name="Hensen N."/>
            <person name="Bonometti L."/>
            <person name="Westerberg I."/>
            <person name="Brannstrom I.O."/>
            <person name="Guillou S."/>
            <person name="Cros-Aarteil S."/>
            <person name="Calhoun S."/>
            <person name="Haridas S."/>
            <person name="Kuo A."/>
            <person name="Mondo S."/>
            <person name="Pangilinan J."/>
            <person name="Riley R."/>
            <person name="LaButti K."/>
            <person name="Andreopoulos B."/>
            <person name="Lipzen A."/>
            <person name="Chen C."/>
            <person name="Yan M."/>
            <person name="Daum C."/>
            <person name="Ng V."/>
            <person name="Clum A."/>
            <person name="Steindorff A."/>
            <person name="Ohm R.A."/>
            <person name="Martin F."/>
            <person name="Silar P."/>
            <person name="Natvig D.O."/>
            <person name="Lalanne C."/>
            <person name="Gautier V."/>
            <person name="Ament-Velasquez S.L."/>
            <person name="Kruys A."/>
            <person name="Hutchinson M.I."/>
            <person name="Powell A.J."/>
            <person name="Barry K."/>
            <person name="Miller A.N."/>
            <person name="Grigoriev I.V."/>
            <person name="Debuchy R."/>
            <person name="Gladieux P."/>
            <person name="Hiltunen Thoren M."/>
            <person name="Johannesson H."/>
        </authorList>
    </citation>
    <scope>NUCLEOTIDE SEQUENCE</scope>
    <source>
        <strain evidence="2">FGSC 1904</strain>
    </source>
</reference>
<evidence type="ECO:0000313" key="2">
    <source>
        <dbReference type="EMBL" id="KAK3401808.1"/>
    </source>
</evidence>
<sequence length="544" mass="59966">MTPKTRAKRSSTPQTRTEVTKPFATPRSTPTAKKTTKSASSPNTAIAMIAPKRKPIRHHACRLHPPCRKGHGGPARTILPIGKYFFSEEALIHDLAALKRGAVYHGEAEFFKRVKAWYKAEVDRLMHRKQVDDEIKKDSDGKKLDELMIRPSLAITKSATTTVIASQDIDSSASSPTSETSRNSVSSESEYSDFEDDHLKKIKTLRATTPIRKNAGLIQTPSPTPARVQPSRAAKRKADTPALPPTPAKTPSPKRRKVTLLIKSSNPEPKTEQPEVIQETKGDYTLSQLDFEEHQPDYSDRGPMADGLDVANFMINLEKAVDNAVSELVASRLGNGVLSLSSPRTSKQGIRARWRRVQSISYPRGHLSGIAVHESKDKKEEEAEVFEPAGDAVPGEDWRPLKPPLSPIEKPKKGMNKKGLELRLVSREGTPAPEAEMQISPTLGRWQLADRRGSVSLVGRGRNEPLKAGNGMALKVEVDSDDLAVKKEAGHGLGLMESPIEESNRKSVQVSGLRFDVELFSKLDQLFAALARSNKEHCDSERYG</sequence>
<comment type="caution">
    <text evidence="2">The sequence shown here is derived from an EMBL/GenBank/DDBJ whole genome shotgun (WGS) entry which is preliminary data.</text>
</comment>
<feature type="region of interest" description="Disordered" evidence="1">
    <location>
        <begin position="167"/>
        <end position="193"/>
    </location>
</feature>
<keyword evidence="3" id="KW-1185">Reference proteome</keyword>
<dbReference type="Proteomes" id="UP001281003">
    <property type="component" value="Unassembled WGS sequence"/>
</dbReference>
<dbReference type="EMBL" id="JAUTDP010000002">
    <property type="protein sequence ID" value="KAK3401808.1"/>
    <property type="molecule type" value="Genomic_DNA"/>
</dbReference>
<dbReference type="AlphaFoldDB" id="A0AAE0PKY7"/>
<protein>
    <submittedName>
        <fullName evidence="2">Uncharacterized protein</fullName>
    </submittedName>
</protein>
<feature type="region of interest" description="Disordered" evidence="1">
    <location>
        <begin position="1"/>
        <end position="42"/>
    </location>
</feature>
<feature type="region of interest" description="Disordered" evidence="1">
    <location>
        <begin position="387"/>
        <end position="415"/>
    </location>
</feature>
<accession>A0AAE0PKY7</accession>
<feature type="compositionally biased region" description="Low complexity" evidence="1">
    <location>
        <begin position="167"/>
        <end position="189"/>
    </location>
</feature>
<proteinExistence type="predicted"/>
<reference evidence="2" key="2">
    <citation type="submission" date="2023-07" db="EMBL/GenBank/DDBJ databases">
        <authorList>
            <consortium name="Lawrence Berkeley National Laboratory"/>
            <person name="Haridas S."/>
            <person name="Hensen N."/>
            <person name="Bonometti L."/>
            <person name="Westerberg I."/>
            <person name="Brannstrom I.O."/>
            <person name="Guillou S."/>
            <person name="Cros-Aarteil S."/>
            <person name="Calhoun S."/>
            <person name="Kuo A."/>
            <person name="Mondo S."/>
            <person name="Pangilinan J."/>
            <person name="Riley R."/>
            <person name="LaButti K."/>
            <person name="Andreopoulos B."/>
            <person name="Lipzen A."/>
            <person name="Chen C."/>
            <person name="Yanf M."/>
            <person name="Daum C."/>
            <person name="Ng V."/>
            <person name="Clum A."/>
            <person name="Steindorff A."/>
            <person name="Ohm R."/>
            <person name="Martin F."/>
            <person name="Silar P."/>
            <person name="Natvig D."/>
            <person name="Lalanne C."/>
            <person name="Gautier V."/>
            <person name="Ament-velasquez S.L."/>
            <person name="Kruys A."/>
            <person name="Hutchinson M.I."/>
            <person name="Powell A.J."/>
            <person name="Barry K."/>
            <person name="Miller A.N."/>
            <person name="Grigoriev I.V."/>
            <person name="Debuchy R."/>
            <person name="Gladieux P."/>
            <person name="Thoren M.H."/>
            <person name="Johannesson H."/>
        </authorList>
    </citation>
    <scope>NUCLEOTIDE SEQUENCE</scope>
    <source>
        <strain evidence="2">FGSC 1904</strain>
    </source>
</reference>
<name>A0AAE0PKY7_SORBR</name>
<feature type="region of interest" description="Disordered" evidence="1">
    <location>
        <begin position="212"/>
        <end position="256"/>
    </location>
</feature>
<evidence type="ECO:0000313" key="3">
    <source>
        <dbReference type="Proteomes" id="UP001281003"/>
    </source>
</evidence>
<evidence type="ECO:0000256" key="1">
    <source>
        <dbReference type="SAM" id="MobiDB-lite"/>
    </source>
</evidence>
<gene>
    <name evidence="2" type="ORF">B0T20DRAFT_346073</name>
</gene>
<organism evidence="2 3">
    <name type="scientific">Sordaria brevicollis</name>
    <dbReference type="NCBI Taxonomy" id="83679"/>
    <lineage>
        <taxon>Eukaryota</taxon>
        <taxon>Fungi</taxon>
        <taxon>Dikarya</taxon>
        <taxon>Ascomycota</taxon>
        <taxon>Pezizomycotina</taxon>
        <taxon>Sordariomycetes</taxon>
        <taxon>Sordariomycetidae</taxon>
        <taxon>Sordariales</taxon>
        <taxon>Sordariaceae</taxon>
        <taxon>Sordaria</taxon>
    </lineage>
</organism>